<dbReference type="InterPro" id="IPR002182">
    <property type="entry name" value="NB-ARC"/>
</dbReference>
<dbReference type="AlphaFoldDB" id="A0A919W2W5"/>
<evidence type="ECO:0000313" key="3">
    <source>
        <dbReference type="Proteomes" id="UP000677082"/>
    </source>
</evidence>
<dbReference type="GO" id="GO:0043531">
    <property type="term" value="F:ADP binding"/>
    <property type="evidence" value="ECO:0007669"/>
    <property type="project" value="InterPro"/>
</dbReference>
<accession>A0A919W2W5</accession>
<proteinExistence type="predicted"/>
<dbReference type="Proteomes" id="UP000677082">
    <property type="component" value="Unassembled WGS sequence"/>
</dbReference>
<evidence type="ECO:0000313" key="2">
    <source>
        <dbReference type="EMBL" id="GIM89930.1"/>
    </source>
</evidence>
<dbReference type="Gene3D" id="3.40.50.300">
    <property type="entry name" value="P-loop containing nucleotide triphosphate hydrolases"/>
    <property type="match status" value="1"/>
</dbReference>
<dbReference type="EMBL" id="BOQN01000021">
    <property type="protein sequence ID" value="GIM89930.1"/>
    <property type="molecule type" value="Genomic_DNA"/>
</dbReference>
<organism evidence="2 3">
    <name type="scientific">Paractinoplanes toevensis</name>
    <dbReference type="NCBI Taxonomy" id="571911"/>
    <lineage>
        <taxon>Bacteria</taxon>
        <taxon>Bacillati</taxon>
        <taxon>Actinomycetota</taxon>
        <taxon>Actinomycetes</taxon>
        <taxon>Micromonosporales</taxon>
        <taxon>Micromonosporaceae</taxon>
        <taxon>Paractinoplanes</taxon>
    </lineage>
</organism>
<feature type="domain" description="NB-ARC" evidence="1">
    <location>
        <begin position="154"/>
        <end position="286"/>
    </location>
</feature>
<dbReference type="PRINTS" id="PR00364">
    <property type="entry name" value="DISEASERSIST"/>
</dbReference>
<name>A0A919W2W5_9ACTN</name>
<dbReference type="PANTHER" id="PTHR47691">
    <property type="entry name" value="REGULATOR-RELATED"/>
    <property type="match status" value="1"/>
</dbReference>
<gene>
    <name evidence="2" type="ORF">Ato02nite_017230</name>
</gene>
<evidence type="ECO:0000259" key="1">
    <source>
        <dbReference type="Pfam" id="PF00931"/>
    </source>
</evidence>
<dbReference type="InterPro" id="IPR027417">
    <property type="entry name" value="P-loop_NTPase"/>
</dbReference>
<keyword evidence="3" id="KW-1185">Reference proteome</keyword>
<dbReference type="Pfam" id="PF00931">
    <property type="entry name" value="NB-ARC"/>
    <property type="match status" value="1"/>
</dbReference>
<protein>
    <recommendedName>
        <fullName evidence="1">NB-ARC domain-containing protein</fullName>
    </recommendedName>
</protein>
<comment type="caution">
    <text evidence="2">The sequence shown here is derived from an EMBL/GenBank/DDBJ whole genome shotgun (WGS) entry which is preliminary data.</text>
</comment>
<dbReference type="SUPFAM" id="SSF52540">
    <property type="entry name" value="P-loop containing nucleoside triphosphate hydrolases"/>
    <property type="match status" value="1"/>
</dbReference>
<reference evidence="2 3" key="1">
    <citation type="submission" date="2021-03" db="EMBL/GenBank/DDBJ databases">
        <title>Whole genome shotgun sequence of Actinoplanes toevensis NBRC 105298.</title>
        <authorList>
            <person name="Komaki H."/>
            <person name="Tamura T."/>
        </authorList>
    </citation>
    <scope>NUCLEOTIDE SEQUENCE [LARGE SCALE GENOMIC DNA]</scope>
    <source>
        <strain evidence="2 3">NBRC 105298</strain>
    </source>
</reference>
<dbReference type="PANTHER" id="PTHR47691:SF3">
    <property type="entry name" value="HTH-TYPE TRANSCRIPTIONAL REGULATOR RV0890C-RELATED"/>
    <property type="match status" value="1"/>
</dbReference>
<sequence length="482" mass="52128">MDSQGEGRWTMTLVADEGARVARRHLNLPDPGRATTLDDLVQRLRALKVWAGDPSFETIKERVNARWAAAGRPEHEMAAKTTVVDCFRPGRRRVNTDLVLALVEALHAEPGYVAQWRQALQVVSGERSAAAQVRVQDCAPPVSAGFTGRAGELDRVRGLLTGPGGLAAVEGMAGVGKTQLALQAGHILRQERVFDRILFVDLRGFHPDPAQPPADPAAVLDGFLRVLGAPARKLPYDVAGRARDYRSLLTGTRTLVVLDNCADDAQVRLLLPRTAGCAVLITSRRTLTGTPPEAHLTLGVFTAPEALSFLTRAAPEIETGEDPAAGDRIADRCGHLPLALGLVTGHMRAKPGWTLTDHADWLDERHAGGRLETGIEFAIDLSYQHLTTVRRRVLRLLALHPGHDLDVPAAAALTGLGLAAAEAHLRELAGDHLLLPGSPGRWIFHSLVRVYALNRALDEDRRPEREAALARLVDAGLNVVDF</sequence>